<keyword evidence="1" id="KW-0732">Signal</keyword>
<evidence type="ECO:0008006" key="4">
    <source>
        <dbReference type="Google" id="ProtNLM"/>
    </source>
</evidence>
<sequence>MVFKLKLLPWLLLSTALAAPGVRAENCRLWLSQSRIDYGGIRREVFVERAAVTLGTRSLNLNVVCTAPTVMALRFNGVAADAQGFRFGHLGRFRLSLKHAQVDGRAVEGTAAHLSGEPVGGQLLPGQAWVAWAAGVAVVGRRMTALVDIDTDLPSAALDVRGETRLEGQGSFELVSPVVPPSQ</sequence>
<feature type="chain" id="PRO_5040359223" description="DUF1120 domain-containing protein" evidence="1">
    <location>
        <begin position="19"/>
        <end position="183"/>
    </location>
</feature>
<protein>
    <recommendedName>
        <fullName evidence="4">DUF1120 domain-containing protein</fullName>
    </recommendedName>
</protein>
<dbReference type="Proteomes" id="UP000814207">
    <property type="component" value="Unassembled WGS sequence"/>
</dbReference>
<name>A0A9Q3WZH8_PSESX</name>
<organism evidence="2 3">
    <name type="scientific">Pseudomonas syringae</name>
    <dbReference type="NCBI Taxonomy" id="317"/>
    <lineage>
        <taxon>Bacteria</taxon>
        <taxon>Pseudomonadati</taxon>
        <taxon>Pseudomonadota</taxon>
        <taxon>Gammaproteobacteria</taxon>
        <taxon>Pseudomonadales</taxon>
        <taxon>Pseudomonadaceae</taxon>
        <taxon>Pseudomonas</taxon>
    </lineage>
</organism>
<dbReference type="EMBL" id="WKEU01000010">
    <property type="protein sequence ID" value="MCF5062241.1"/>
    <property type="molecule type" value="Genomic_DNA"/>
</dbReference>
<gene>
    <name evidence="2" type="ORF">GIW73_04670</name>
</gene>
<feature type="signal peptide" evidence="1">
    <location>
        <begin position="1"/>
        <end position="18"/>
    </location>
</feature>
<comment type="caution">
    <text evidence="2">The sequence shown here is derived from an EMBL/GenBank/DDBJ whole genome shotgun (WGS) entry which is preliminary data.</text>
</comment>
<evidence type="ECO:0000313" key="3">
    <source>
        <dbReference type="Proteomes" id="UP000814207"/>
    </source>
</evidence>
<accession>A0A9Q3WZH8</accession>
<proteinExistence type="predicted"/>
<dbReference type="AlphaFoldDB" id="A0A9Q3WZH8"/>
<evidence type="ECO:0000313" key="2">
    <source>
        <dbReference type="EMBL" id="MCF5062241.1"/>
    </source>
</evidence>
<reference evidence="2" key="1">
    <citation type="submission" date="2019-11" db="EMBL/GenBank/DDBJ databases">
        <title>Epiphytic Pseudomonas syringae from cherry orchards.</title>
        <authorList>
            <person name="Hulin M.T."/>
        </authorList>
    </citation>
    <scope>NUCLEOTIDE SEQUENCE</scope>
    <source>
        <strain evidence="2">PA-6-9A</strain>
    </source>
</reference>
<evidence type="ECO:0000256" key="1">
    <source>
        <dbReference type="SAM" id="SignalP"/>
    </source>
</evidence>